<dbReference type="EMBL" id="OX451741">
    <property type="protein sequence ID" value="CAI8617531.1"/>
    <property type="molecule type" value="Genomic_DNA"/>
</dbReference>
<dbReference type="Proteomes" id="UP001157006">
    <property type="component" value="Chromosome 6"/>
</dbReference>
<name>A0AAV1B4Z3_VICFA</name>
<sequence>MHNLLEELGRNIVAENTSKDPIKWRRVWFGKQFYDVRLENMNVEAIVLDHEYEDMDAFDEDMDAVIFKDFSNLRFLIIKYVKVSGSLNRLSNELRYIEWSEYPFMYLPSSLF</sequence>
<keyword evidence="2" id="KW-1185">Reference proteome</keyword>
<proteinExistence type="predicted"/>
<dbReference type="PANTHER" id="PTHR11017:SF259">
    <property type="entry name" value="ADP-RIBOSYL CYCLASE_CYCLIC ADP-RIBOSE HYDROLASE"/>
    <property type="match status" value="1"/>
</dbReference>
<dbReference type="InterPro" id="IPR044974">
    <property type="entry name" value="Disease_R_plants"/>
</dbReference>
<dbReference type="AlphaFoldDB" id="A0AAV1B4Z3"/>
<reference evidence="1 2" key="1">
    <citation type="submission" date="2023-01" db="EMBL/GenBank/DDBJ databases">
        <authorList>
            <person name="Kreplak J."/>
        </authorList>
    </citation>
    <scope>NUCLEOTIDE SEQUENCE [LARGE SCALE GENOMIC DNA]</scope>
</reference>
<dbReference type="GO" id="GO:0006952">
    <property type="term" value="P:defense response"/>
    <property type="evidence" value="ECO:0007669"/>
    <property type="project" value="InterPro"/>
</dbReference>
<accession>A0AAV1B4Z3</accession>
<evidence type="ECO:0000313" key="2">
    <source>
        <dbReference type="Proteomes" id="UP001157006"/>
    </source>
</evidence>
<dbReference type="PANTHER" id="PTHR11017">
    <property type="entry name" value="LEUCINE-RICH REPEAT-CONTAINING PROTEIN"/>
    <property type="match status" value="1"/>
</dbReference>
<evidence type="ECO:0000313" key="1">
    <source>
        <dbReference type="EMBL" id="CAI8617531.1"/>
    </source>
</evidence>
<organism evidence="1 2">
    <name type="scientific">Vicia faba</name>
    <name type="common">Broad bean</name>
    <name type="synonym">Faba vulgaris</name>
    <dbReference type="NCBI Taxonomy" id="3906"/>
    <lineage>
        <taxon>Eukaryota</taxon>
        <taxon>Viridiplantae</taxon>
        <taxon>Streptophyta</taxon>
        <taxon>Embryophyta</taxon>
        <taxon>Tracheophyta</taxon>
        <taxon>Spermatophyta</taxon>
        <taxon>Magnoliopsida</taxon>
        <taxon>eudicotyledons</taxon>
        <taxon>Gunneridae</taxon>
        <taxon>Pentapetalae</taxon>
        <taxon>rosids</taxon>
        <taxon>fabids</taxon>
        <taxon>Fabales</taxon>
        <taxon>Fabaceae</taxon>
        <taxon>Papilionoideae</taxon>
        <taxon>50 kb inversion clade</taxon>
        <taxon>NPAAA clade</taxon>
        <taxon>Hologalegina</taxon>
        <taxon>IRL clade</taxon>
        <taxon>Fabeae</taxon>
        <taxon>Vicia</taxon>
    </lineage>
</organism>
<gene>
    <name evidence="1" type="ORF">VFH_VI081280</name>
</gene>
<protein>
    <submittedName>
        <fullName evidence="1">Uncharacterized protein</fullName>
    </submittedName>
</protein>